<reference evidence="1" key="1">
    <citation type="submission" date="2021-09" db="EMBL/GenBank/DDBJ databases">
        <title>Isolation and characterization of 3-chlorobenzoate degrading bacteria from soils in Shizuoka.</title>
        <authorList>
            <person name="Ifat A."/>
            <person name="Ogawa N."/>
            <person name="Kimbara K."/>
            <person name="Moriuchi R."/>
            <person name="Dohra H."/>
            <person name="Shintani M."/>
        </authorList>
    </citation>
    <scope>NUCLEOTIDE SEQUENCE</scope>
    <source>
        <strain evidence="1">19CS2-2</strain>
    </source>
</reference>
<proteinExistence type="predicted"/>
<dbReference type="Proteomes" id="UP001055013">
    <property type="component" value="Unassembled WGS sequence"/>
</dbReference>
<evidence type="ECO:0000313" key="1">
    <source>
        <dbReference type="EMBL" id="GJH18472.1"/>
    </source>
</evidence>
<name>A0ACB5QUU7_9BURK</name>
<gene>
    <name evidence="1" type="ORF">CBA19CS22_18040</name>
</gene>
<sequence>MTVELKIGDVNAPEVAAIRHRFHRKEARG</sequence>
<keyword evidence="2" id="KW-1185">Reference proteome</keyword>
<accession>A0ACB5QUU7</accession>
<organism evidence="1 2">
    <name type="scientific">Caballeronia novacaledonica</name>
    <dbReference type="NCBI Taxonomy" id="1544861"/>
    <lineage>
        <taxon>Bacteria</taxon>
        <taxon>Pseudomonadati</taxon>
        <taxon>Pseudomonadota</taxon>
        <taxon>Betaproteobacteria</taxon>
        <taxon>Burkholderiales</taxon>
        <taxon>Burkholderiaceae</taxon>
        <taxon>Caballeronia</taxon>
    </lineage>
</organism>
<dbReference type="EMBL" id="BPUR01000009">
    <property type="protein sequence ID" value="GJH18472.1"/>
    <property type="molecule type" value="Genomic_DNA"/>
</dbReference>
<comment type="caution">
    <text evidence="1">The sequence shown here is derived from an EMBL/GenBank/DDBJ whole genome shotgun (WGS) entry which is preliminary data.</text>
</comment>
<evidence type="ECO:0000313" key="2">
    <source>
        <dbReference type="Proteomes" id="UP001055013"/>
    </source>
</evidence>
<protein>
    <submittedName>
        <fullName evidence="1">Uncharacterized protein</fullName>
    </submittedName>
</protein>